<proteinExistence type="predicted"/>
<protein>
    <submittedName>
        <fullName evidence="8">Transmembrane secretion effector</fullName>
    </submittedName>
</protein>
<keyword evidence="4 7" id="KW-0812">Transmembrane</keyword>
<dbReference type="InterPro" id="IPR036259">
    <property type="entry name" value="MFS_trans_sf"/>
</dbReference>
<keyword evidence="5 7" id="KW-1133">Transmembrane helix</keyword>
<sequence length="402" mass="44267">MINLFKNRNFLLLIFGRLITNIGDSIYFVAAMWFVFELGQSSFYTGLAGFLILLPQSFQFLVGPLIERWDKKKILTLTQGVQAILLLIVSIMITYDLLTIYIFLLLIFIISVTNQISEPAEFAIIPEILPQNDLLKGNSILAFAYQGADLSFNALAGVLIALVGVNILFYVDTLTFIIGCLLFLGLNVSNENIKREINHPKDRVYFRELKDGFRYVLGFPLSPFILGIVVVNFVIGAMMANLPAYADWRGGPEVYGLFLTALFGGNLVGALTSSFLGRFPIGKLMIASYLLTFIFWISSVSTPNNLISILLFGASWIPIGATGVLMMTAIQTIVPTNFLARIMAVITSIATSLMPLGSILGGLIGTKFSQSIVFIMLGICFLFVSVTYFINPSSRNASLSSK</sequence>
<feature type="transmembrane region" description="Helical" evidence="7">
    <location>
        <begin position="255"/>
        <end position="277"/>
    </location>
</feature>
<accession>A0A1H1C097</accession>
<evidence type="ECO:0000313" key="8">
    <source>
        <dbReference type="EMBL" id="SDQ57046.1"/>
    </source>
</evidence>
<feature type="transmembrane region" description="Helical" evidence="7">
    <location>
        <begin position="12"/>
        <end position="36"/>
    </location>
</feature>
<dbReference type="PANTHER" id="PTHR23513">
    <property type="entry name" value="INTEGRAL MEMBRANE EFFLUX PROTEIN-RELATED"/>
    <property type="match status" value="1"/>
</dbReference>
<feature type="transmembrane region" description="Helical" evidence="7">
    <location>
        <begin position="83"/>
        <end position="110"/>
    </location>
</feature>
<organism evidence="8 9">
    <name type="scientific">Virgibacillus salinus</name>
    <dbReference type="NCBI Taxonomy" id="553311"/>
    <lineage>
        <taxon>Bacteria</taxon>
        <taxon>Bacillati</taxon>
        <taxon>Bacillota</taxon>
        <taxon>Bacilli</taxon>
        <taxon>Bacillales</taxon>
        <taxon>Bacillaceae</taxon>
        <taxon>Virgibacillus</taxon>
    </lineage>
</organism>
<feature type="transmembrane region" description="Helical" evidence="7">
    <location>
        <begin position="371"/>
        <end position="390"/>
    </location>
</feature>
<dbReference type="Gene3D" id="1.20.1250.20">
    <property type="entry name" value="MFS general substrate transporter like domains"/>
    <property type="match status" value="1"/>
</dbReference>
<feature type="transmembrane region" description="Helical" evidence="7">
    <location>
        <begin position="42"/>
        <end position="62"/>
    </location>
</feature>
<evidence type="ECO:0000256" key="1">
    <source>
        <dbReference type="ARBA" id="ARBA00004651"/>
    </source>
</evidence>
<feature type="transmembrane region" description="Helical" evidence="7">
    <location>
        <begin position="284"/>
        <end position="301"/>
    </location>
</feature>
<dbReference type="Pfam" id="PF05977">
    <property type="entry name" value="MFS_3"/>
    <property type="match status" value="1"/>
</dbReference>
<feature type="transmembrane region" description="Helical" evidence="7">
    <location>
        <begin position="215"/>
        <end position="235"/>
    </location>
</feature>
<evidence type="ECO:0000256" key="5">
    <source>
        <dbReference type="ARBA" id="ARBA00022989"/>
    </source>
</evidence>
<keyword evidence="6 7" id="KW-0472">Membrane</keyword>
<feature type="transmembrane region" description="Helical" evidence="7">
    <location>
        <begin position="154"/>
        <end position="186"/>
    </location>
</feature>
<dbReference type="CDD" id="cd06173">
    <property type="entry name" value="MFS_MefA_like"/>
    <property type="match status" value="1"/>
</dbReference>
<evidence type="ECO:0000256" key="4">
    <source>
        <dbReference type="ARBA" id="ARBA00022692"/>
    </source>
</evidence>
<reference evidence="8 9" key="1">
    <citation type="submission" date="2016-10" db="EMBL/GenBank/DDBJ databases">
        <authorList>
            <person name="de Groot N.N."/>
        </authorList>
    </citation>
    <scope>NUCLEOTIDE SEQUENCE [LARGE SCALE GENOMIC DNA]</scope>
    <source>
        <strain evidence="8 9">CGMCC 1.10449</strain>
    </source>
</reference>
<comment type="subcellular location">
    <subcellularLocation>
        <location evidence="1">Cell membrane</location>
        <topology evidence="1">Multi-pass membrane protein</topology>
    </subcellularLocation>
</comment>
<name>A0A1H1C097_9BACI</name>
<evidence type="ECO:0000256" key="2">
    <source>
        <dbReference type="ARBA" id="ARBA00022448"/>
    </source>
</evidence>
<evidence type="ECO:0000313" key="9">
    <source>
        <dbReference type="Proteomes" id="UP000199444"/>
    </source>
</evidence>
<keyword evidence="3" id="KW-1003">Cell membrane</keyword>
<dbReference type="Proteomes" id="UP000199444">
    <property type="component" value="Unassembled WGS sequence"/>
</dbReference>
<keyword evidence="9" id="KW-1185">Reference proteome</keyword>
<feature type="transmembrane region" description="Helical" evidence="7">
    <location>
        <begin position="342"/>
        <end position="365"/>
    </location>
</feature>
<dbReference type="RefSeq" id="WP_092492810.1">
    <property type="nucleotide sequence ID" value="NZ_FNKD01000002.1"/>
</dbReference>
<evidence type="ECO:0000256" key="6">
    <source>
        <dbReference type="ARBA" id="ARBA00023136"/>
    </source>
</evidence>
<dbReference type="InterPro" id="IPR010290">
    <property type="entry name" value="TM_effector"/>
</dbReference>
<gene>
    <name evidence="8" type="ORF">SAMN05216231_1982</name>
</gene>
<keyword evidence="2" id="KW-0813">Transport</keyword>
<evidence type="ECO:0000256" key="7">
    <source>
        <dbReference type="SAM" id="Phobius"/>
    </source>
</evidence>
<dbReference type="STRING" id="553311.SAMN05216231_1982"/>
<dbReference type="PANTHER" id="PTHR23513:SF6">
    <property type="entry name" value="MAJOR FACILITATOR SUPERFAMILY ASSOCIATED DOMAIN-CONTAINING PROTEIN"/>
    <property type="match status" value="1"/>
</dbReference>
<feature type="transmembrane region" description="Helical" evidence="7">
    <location>
        <begin position="307"/>
        <end position="330"/>
    </location>
</feature>
<evidence type="ECO:0000256" key="3">
    <source>
        <dbReference type="ARBA" id="ARBA00022475"/>
    </source>
</evidence>
<dbReference type="GO" id="GO:0005886">
    <property type="term" value="C:plasma membrane"/>
    <property type="evidence" value="ECO:0007669"/>
    <property type="project" value="UniProtKB-SubCell"/>
</dbReference>
<dbReference type="EMBL" id="FNKD01000002">
    <property type="protein sequence ID" value="SDQ57046.1"/>
    <property type="molecule type" value="Genomic_DNA"/>
</dbReference>
<dbReference type="SUPFAM" id="SSF103473">
    <property type="entry name" value="MFS general substrate transporter"/>
    <property type="match status" value="1"/>
</dbReference>
<dbReference type="AlphaFoldDB" id="A0A1H1C097"/>